<protein>
    <submittedName>
        <fullName evidence="2">Uroporphyrinogen decarboxylase family protein</fullName>
    </submittedName>
</protein>
<dbReference type="Proteomes" id="UP001529235">
    <property type="component" value="Unassembled WGS sequence"/>
</dbReference>
<dbReference type="RefSeq" id="WP_285273463.1">
    <property type="nucleotide sequence ID" value="NZ_JASNVW010000002.1"/>
</dbReference>
<evidence type="ECO:0000313" key="2">
    <source>
        <dbReference type="EMBL" id="MDK6028478.1"/>
    </source>
</evidence>
<evidence type="ECO:0000259" key="1">
    <source>
        <dbReference type="Pfam" id="PF01208"/>
    </source>
</evidence>
<feature type="domain" description="Uroporphyrinogen decarboxylase (URO-D)" evidence="1">
    <location>
        <begin position="25"/>
        <end position="213"/>
    </location>
</feature>
<dbReference type="PANTHER" id="PTHR47099:SF1">
    <property type="entry name" value="METHYLCOBAMIDE:COM METHYLTRANSFERASE MTBA"/>
    <property type="match status" value="1"/>
</dbReference>
<keyword evidence="3" id="KW-1185">Reference proteome</keyword>
<dbReference type="InterPro" id="IPR038071">
    <property type="entry name" value="UROD/MetE-like_sf"/>
</dbReference>
<sequence>MEKAKEKGDVISAWLPHGFLFLRLAYLRGWRNLYLDMYRKKEELYKLIDMLTEYYLEIIKIYKRNFPLIDVFYFGDDLGGDDRPLIKPSHFKEYIYPAYRKIFSEAKSGNSLIYLHTDGHVVELWDMLIEAGVDILNIQDKPNKLENIEKLKGKIAINLDINRTLLARGNPSEVKSYIIEVIKQFKNPKGGFMIYAEIHPPANIETIEELAKTLMENIWL</sequence>
<evidence type="ECO:0000313" key="3">
    <source>
        <dbReference type="Proteomes" id="UP001529235"/>
    </source>
</evidence>
<dbReference type="SUPFAM" id="SSF51726">
    <property type="entry name" value="UROD/MetE-like"/>
    <property type="match status" value="1"/>
</dbReference>
<dbReference type="EMBL" id="JASNVW010000002">
    <property type="protein sequence ID" value="MDK6028478.1"/>
    <property type="molecule type" value="Genomic_DNA"/>
</dbReference>
<dbReference type="InterPro" id="IPR000257">
    <property type="entry name" value="Uroporphyrinogen_deCOase"/>
</dbReference>
<gene>
    <name evidence="2" type="ORF">QPL79_03795</name>
</gene>
<name>A0ABD4Z8Q8_9CREN</name>
<dbReference type="InterPro" id="IPR052024">
    <property type="entry name" value="Methanogen_methyltrans"/>
</dbReference>
<dbReference type="Gene3D" id="3.20.20.210">
    <property type="match status" value="1"/>
</dbReference>
<proteinExistence type="predicted"/>
<dbReference type="AlphaFoldDB" id="A0ABD4Z8Q8"/>
<reference evidence="2 3" key="1">
    <citation type="submission" date="2023-05" db="EMBL/GenBank/DDBJ databases">
        <title>A new hyperthermophilic archaea 'Ignisphaera cupida' sp. nov. and description of the family 'Ignisphaeraceae' fam. nov.</title>
        <authorList>
            <person name="Podosokorskaya O.A."/>
            <person name="Elcheninov A.G."/>
            <person name="Klukina A."/>
            <person name="Merkel A.Y."/>
        </authorList>
    </citation>
    <scope>NUCLEOTIDE SEQUENCE [LARGE SCALE GENOMIC DNA]</scope>
    <source>
        <strain evidence="2 3">4213-co</strain>
    </source>
</reference>
<dbReference type="PANTHER" id="PTHR47099">
    <property type="entry name" value="METHYLCOBAMIDE:COM METHYLTRANSFERASE MTBA"/>
    <property type="match status" value="1"/>
</dbReference>
<accession>A0ABD4Z8Q8</accession>
<comment type="caution">
    <text evidence="2">The sequence shown here is derived from an EMBL/GenBank/DDBJ whole genome shotgun (WGS) entry which is preliminary data.</text>
</comment>
<organism evidence="2 3">
    <name type="scientific">Ignisphaera cupida</name>
    <dbReference type="NCBI Taxonomy" id="3050454"/>
    <lineage>
        <taxon>Archaea</taxon>
        <taxon>Thermoproteota</taxon>
        <taxon>Thermoprotei</taxon>
        <taxon>Desulfurococcales</taxon>
        <taxon>Desulfurococcaceae</taxon>
        <taxon>Ignisphaera</taxon>
    </lineage>
</organism>
<dbReference type="Pfam" id="PF01208">
    <property type="entry name" value="URO-D"/>
    <property type="match status" value="1"/>
</dbReference>